<evidence type="ECO:0000313" key="2">
    <source>
        <dbReference type="EMBL" id="KAF2499076.1"/>
    </source>
</evidence>
<reference evidence="2" key="1">
    <citation type="journal article" date="2020" name="Stud. Mycol.">
        <title>101 Dothideomycetes genomes: a test case for predicting lifestyles and emergence of pathogens.</title>
        <authorList>
            <person name="Haridas S."/>
            <person name="Albert R."/>
            <person name="Binder M."/>
            <person name="Bloem J."/>
            <person name="Labutti K."/>
            <person name="Salamov A."/>
            <person name="Andreopoulos B."/>
            <person name="Baker S."/>
            <person name="Barry K."/>
            <person name="Bills G."/>
            <person name="Bluhm B."/>
            <person name="Cannon C."/>
            <person name="Castanera R."/>
            <person name="Culley D."/>
            <person name="Daum C."/>
            <person name="Ezra D."/>
            <person name="Gonzalez J."/>
            <person name="Henrissat B."/>
            <person name="Kuo A."/>
            <person name="Liang C."/>
            <person name="Lipzen A."/>
            <person name="Lutzoni F."/>
            <person name="Magnuson J."/>
            <person name="Mondo S."/>
            <person name="Nolan M."/>
            <person name="Ohm R."/>
            <person name="Pangilinan J."/>
            <person name="Park H.-J."/>
            <person name="Ramirez L."/>
            <person name="Alfaro M."/>
            <person name="Sun H."/>
            <person name="Tritt A."/>
            <person name="Yoshinaga Y."/>
            <person name="Zwiers L.-H."/>
            <person name="Turgeon B."/>
            <person name="Goodwin S."/>
            <person name="Spatafora J."/>
            <person name="Crous P."/>
            <person name="Grigoriev I."/>
        </authorList>
    </citation>
    <scope>NUCLEOTIDE SEQUENCE</scope>
    <source>
        <strain evidence="2">CBS 269.34</strain>
    </source>
</reference>
<evidence type="ECO:0000256" key="1">
    <source>
        <dbReference type="SAM" id="MobiDB-lite"/>
    </source>
</evidence>
<name>A0A6A6R3K6_9PEZI</name>
<organism evidence="2 3">
    <name type="scientific">Lophium mytilinum</name>
    <dbReference type="NCBI Taxonomy" id="390894"/>
    <lineage>
        <taxon>Eukaryota</taxon>
        <taxon>Fungi</taxon>
        <taxon>Dikarya</taxon>
        <taxon>Ascomycota</taxon>
        <taxon>Pezizomycotina</taxon>
        <taxon>Dothideomycetes</taxon>
        <taxon>Pleosporomycetidae</taxon>
        <taxon>Mytilinidiales</taxon>
        <taxon>Mytilinidiaceae</taxon>
        <taxon>Lophium</taxon>
    </lineage>
</organism>
<feature type="region of interest" description="Disordered" evidence="1">
    <location>
        <begin position="21"/>
        <end position="54"/>
    </location>
</feature>
<dbReference type="Proteomes" id="UP000799750">
    <property type="component" value="Unassembled WGS sequence"/>
</dbReference>
<proteinExistence type="predicted"/>
<dbReference type="AlphaFoldDB" id="A0A6A6R3K6"/>
<accession>A0A6A6R3K6</accession>
<gene>
    <name evidence="2" type="ORF">BU16DRAFT_557409</name>
</gene>
<dbReference type="Gene3D" id="3.40.50.300">
    <property type="entry name" value="P-loop containing nucleotide triphosphate hydrolases"/>
    <property type="match status" value="1"/>
</dbReference>
<keyword evidence="3" id="KW-1185">Reference proteome</keyword>
<dbReference type="InterPro" id="IPR027417">
    <property type="entry name" value="P-loop_NTPase"/>
</dbReference>
<sequence>MDTSIMKNEVEIGIMGGTEESLHQHSASSDSASPTAPPPGCLAGDSAAPSPSQMSHPYALAQMGKAQLVVRYLHWLFITAETFNVGQYHRTATPNPSAEFFDNTNPGGRGFVAPQQRMRSPSCASGSLRTGADCYTGRDQLGQGPTVVDQEQCARENTETLLVESKCDDEDLIMSNDREAKATSLMQESRPRTDGYAELSSPILCNLCREQPLAALNVTSILPAASHLTSSSRPYSVTQYCLSTTIPIPIPIATSLPIAKYSSIETA</sequence>
<dbReference type="OrthoDB" id="267323at2759"/>
<dbReference type="EMBL" id="MU004184">
    <property type="protein sequence ID" value="KAF2499076.1"/>
    <property type="molecule type" value="Genomic_DNA"/>
</dbReference>
<evidence type="ECO:0000313" key="3">
    <source>
        <dbReference type="Proteomes" id="UP000799750"/>
    </source>
</evidence>
<protein>
    <submittedName>
        <fullName evidence="2">Uncharacterized protein</fullName>
    </submittedName>
</protein>